<evidence type="ECO:0000313" key="3">
    <source>
        <dbReference type="Proteomes" id="UP001519460"/>
    </source>
</evidence>
<evidence type="ECO:0000313" key="2">
    <source>
        <dbReference type="EMBL" id="KAK7497521.1"/>
    </source>
</evidence>
<dbReference type="Proteomes" id="UP001519460">
    <property type="component" value="Unassembled WGS sequence"/>
</dbReference>
<keyword evidence="1" id="KW-0732">Signal</keyword>
<feature type="signal peptide" evidence="1">
    <location>
        <begin position="1"/>
        <end position="17"/>
    </location>
</feature>
<dbReference type="AlphaFoldDB" id="A0ABD0LED2"/>
<reference evidence="2 3" key="1">
    <citation type="journal article" date="2023" name="Sci. Data">
        <title>Genome assembly of the Korean intertidal mud-creeper Batillaria attramentaria.</title>
        <authorList>
            <person name="Patra A.K."/>
            <person name="Ho P.T."/>
            <person name="Jun S."/>
            <person name="Lee S.J."/>
            <person name="Kim Y."/>
            <person name="Won Y.J."/>
        </authorList>
    </citation>
    <scope>NUCLEOTIDE SEQUENCE [LARGE SCALE GENOMIC DNA]</scope>
    <source>
        <strain evidence="2">Wonlab-2016</strain>
    </source>
</reference>
<proteinExistence type="predicted"/>
<evidence type="ECO:0000256" key="1">
    <source>
        <dbReference type="SAM" id="SignalP"/>
    </source>
</evidence>
<keyword evidence="3" id="KW-1185">Reference proteome</keyword>
<accession>A0ABD0LED2</accession>
<protein>
    <recommendedName>
        <fullName evidence="4">Apple domain-containing protein</fullName>
    </recommendedName>
</protein>
<comment type="caution">
    <text evidence="2">The sequence shown here is derived from an EMBL/GenBank/DDBJ whole genome shotgun (WGS) entry which is preliminary data.</text>
</comment>
<feature type="chain" id="PRO_5044866791" description="Apple domain-containing protein" evidence="1">
    <location>
        <begin position="18"/>
        <end position="305"/>
    </location>
</feature>
<sequence length="305" mass="32522">MMDRIIVVVMMIASAECTGKSGSATTMYERHPRLDDLVFQHHLILESSARSRVECGIKCHKSQSWAAFTYSPSSDTCRQHSCISTSPSPSNHSSGAETWRLTLSAADRLKDFDVEIFAQDPVANPTAEAALCYHYTGPMARGATETLNCSMAYCGRYVPTLVNVDDILATLVNVDDILATLVNVDDILATLVNVDDILATLVNVGYTLATLVNVDDILATLVNVDDILAAPVNVDDILAAPVNVDDILATLVNVDDILATLVNVGYTLAAPVNVDILAAPVNVDDILAAPVNVDDIIAAPVNVPS</sequence>
<gene>
    <name evidence="2" type="ORF">BaRGS_00011161</name>
</gene>
<organism evidence="2 3">
    <name type="scientific">Batillaria attramentaria</name>
    <dbReference type="NCBI Taxonomy" id="370345"/>
    <lineage>
        <taxon>Eukaryota</taxon>
        <taxon>Metazoa</taxon>
        <taxon>Spiralia</taxon>
        <taxon>Lophotrochozoa</taxon>
        <taxon>Mollusca</taxon>
        <taxon>Gastropoda</taxon>
        <taxon>Caenogastropoda</taxon>
        <taxon>Sorbeoconcha</taxon>
        <taxon>Cerithioidea</taxon>
        <taxon>Batillariidae</taxon>
        <taxon>Batillaria</taxon>
    </lineage>
</organism>
<dbReference type="EMBL" id="JACVVK020000057">
    <property type="protein sequence ID" value="KAK7497521.1"/>
    <property type="molecule type" value="Genomic_DNA"/>
</dbReference>
<name>A0ABD0LED2_9CAEN</name>
<evidence type="ECO:0008006" key="4">
    <source>
        <dbReference type="Google" id="ProtNLM"/>
    </source>
</evidence>